<dbReference type="Pfam" id="PF02581">
    <property type="entry name" value="TMP-TENI"/>
    <property type="match status" value="1"/>
</dbReference>
<evidence type="ECO:0000313" key="2">
    <source>
        <dbReference type="EMBL" id="SEH35224.1"/>
    </source>
</evidence>
<protein>
    <submittedName>
        <fullName evidence="2">Thiamine-phosphate pyrophosphorylase</fullName>
    </submittedName>
</protein>
<dbReference type="InterPro" id="IPR036206">
    <property type="entry name" value="ThiamineP_synth_sf"/>
</dbReference>
<organism evidence="2 3">
    <name type="scientific">Magnetospirillum fulvum</name>
    <name type="common">Rhodospirillum fulvum</name>
    <dbReference type="NCBI Taxonomy" id="1082"/>
    <lineage>
        <taxon>Bacteria</taxon>
        <taxon>Pseudomonadati</taxon>
        <taxon>Pseudomonadota</taxon>
        <taxon>Alphaproteobacteria</taxon>
        <taxon>Rhodospirillales</taxon>
        <taxon>Rhodospirillaceae</taxon>
        <taxon>Magnetospirillum</taxon>
    </lineage>
</organism>
<proteinExistence type="predicted"/>
<evidence type="ECO:0000313" key="3">
    <source>
        <dbReference type="Proteomes" id="UP000182983"/>
    </source>
</evidence>
<dbReference type="GO" id="GO:0009228">
    <property type="term" value="P:thiamine biosynthetic process"/>
    <property type="evidence" value="ECO:0007669"/>
    <property type="project" value="UniProtKB-KW"/>
</dbReference>
<gene>
    <name evidence="2" type="ORF">SAMN04244559_01733</name>
</gene>
<dbReference type="Proteomes" id="UP000182983">
    <property type="component" value="Unassembled WGS sequence"/>
</dbReference>
<accession>A0A1H6HLY7</accession>
<sequence>MTSANPSRRLESPRFGLTRWAGPPLILVTDEGRLPDPLAAAAALPPGSGVLLRHYSDPARAARACALAALCRRRRLVLLVAADWRLAARLGAAGLHLPEGLARHGVLAPALGWVRRRRALLTVAAHSPRALGRAAELEGDAALVSPVFPSRSHPGAPVVGPLRLGLWHRRARLALIALGGVSAATARRLPPGTVAGLAAIEGLASPVSGDSRSGQVGGGMITLVIG</sequence>
<name>A0A1H6HLY7_MAGFU</name>
<dbReference type="Gene3D" id="3.20.20.70">
    <property type="entry name" value="Aldolase class I"/>
    <property type="match status" value="1"/>
</dbReference>
<dbReference type="AlphaFoldDB" id="A0A1H6HLY7"/>
<evidence type="ECO:0000259" key="1">
    <source>
        <dbReference type="Pfam" id="PF02581"/>
    </source>
</evidence>
<dbReference type="SUPFAM" id="SSF51391">
    <property type="entry name" value="Thiamin phosphate synthase"/>
    <property type="match status" value="1"/>
</dbReference>
<feature type="domain" description="Thiamine phosphate synthase/TenI" evidence="1">
    <location>
        <begin position="27"/>
        <end position="202"/>
    </location>
</feature>
<reference evidence="3" key="1">
    <citation type="submission" date="2016-10" db="EMBL/GenBank/DDBJ databases">
        <authorList>
            <person name="Varghese N."/>
            <person name="Submissions S."/>
        </authorList>
    </citation>
    <scope>NUCLEOTIDE SEQUENCE [LARGE SCALE GENOMIC DNA]</scope>
    <source>
        <strain evidence="3">DSM 13234</strain>
    </source>
</reference>
<dbReference type="InterPro" id="IPR013785">
    <property type="entry name" value="Aldolase_TIM"/>
</dbReference>
<dbReference type="EMBL" id="FNWO01000006">
    <property type="protein sequence ID" value="SEH35224.1"/>
    <property type="molecule type" value="Genomic_DNA"/>
</dbReference>
<dbReference type="OrthoDB" id="8446047at2"/>
<keyword evidence="3" id="KW-1185">Reference proteome</keyword>
<dbReference type="RefSeq" id="WP_074767602.1">
    <property type="nucleotide sequence ID" value="NZ_FNWO01000006.1"/>
</dbReference>
<dbReference type="CDD" id="cd00564">
    <property type="entry name" value="TMP_TenI"/>
    <property type="match status" value="1"/>
</dbReference>
<dbReference type="InterPro" id="IPR022998">
    <property type="entry name" value="ThiamineP_synth_TenI"/>
</dbReference>